<keyword evidence="1" id="KW-0812">Transmembrane</keyword>
<evidence type="ECO:0000313" key="3">
    <source>
        <dbReference type="EMBL" id="KAK9398011.1"/>
    </source>
</evidence>
<protein>
    <recommendedName>
        <fullName evidence="2">T-cell receptor alpha chain constant domain-containing protein</fullName>
    </recommendedName>
</protein>
<name>A0AAW1B765_CROAD</name>
<feature type="transmembrane region" description="Helical" evidence="1">
    <location>
        <begin position="123"/>
        <end position="144"/>
    </location>
</feature>
<evidence type="ECO:0000256" key="1">
    <source>
        <dbReference type="SAM" id="Phobius"/>
    </source>
</evidence>
<dbReference type="SUPFAM" id="SSF48726">
    <property type="entry name" value="Immunoglobulin"/>
    <property type="match status" value="1"/>
</dbReference>
<keyword evidence="1" id="KW-0472">Membrane</keyword>
<dbReference type="EMBL" id="JAOTOJ010000008">
    <property type="protein sequence ID" value="KAK9398011.1"/>
    <property type="molecule type" value="Genomic_DNA"/>
</dbReference>
<evidence type="ECO:0000313" key="4">
    <source>
        <dbReference type="Proteomes" id="UP001474421"/>
    </source>
</evidence>
<feature type="domain" description="T-cell receptor alpha chain constant" evidence="2">
    <location>
        <begin position="13"/>
        <end position="85"/>
    </location>
</feature>
<dbReference type="InterPro" id="IPR015370">
    <property type="entry name" value="TCR_alpha_C"/>
</dbReference>
<dbReference type="Proteomes" id="UP001474421">
    <property type="component" value="Unassembled WGS sequence"/>
</dbReference>
<proteinExistence type="predicted"/>
<dbReference type="Gene3D" id="2.60.40.10">
    <property type="entry name" value="Immunoglobulins"/>
    <property type="match status" value="1"/>
</dbReference>
<dbReference type="Pfam" id="PF09291">
    <property type="entry name" value="DUF1968"/>
    <property type="match status" value="1"/>
</dbReference>
<accession>A0AAW1B765</accession>
<gene>
    <name evidence="3" type="ORF">NXF25_021372</name>
</gene>
<keyword evidence="1" id="KW-1133">Transmembrane helix</keyword>
<organism evidence="3 4">
    <name type="scientific">Crotalus adamanteus</name>
    <name type="common">Eastern diamondback rattlesnake</name>
    <dbReference type="NCBI Taxonomy" id="8729"/>
    <lineage>
        <taxon>Eukaryota</taxon>
        <taxon>Metazoa</taxon>
        <taxon>Chordata</taxon>
        <taxon>Craniata</taxon>
        <taxon>Vertebrata</taxon>
        <taxon>Euteleostomi</taxon>
        <taxon>Lepidosauria</taxon>
        <taxon>Squamata</taxon>
        <taxon>Bifurcata</taxon>
        <taxon>Unidentata</taxon>
        <taxon>Episquamata</taxon>
        <taxon>Toxicofera</taxon>
        <taxon>Serpentes</taxon>
        <taxon>Colubroidea</taxon>
        <taxon>Viperidae</taxon>
        <taxon>Crotalinae</taxon>
        <taxon>Crotalus</taxon>
    </lineage>
</organism>
<evidence type="ECO:0000259" key="2">
    <source>
        <dbReference type="Pfam" id="PF09291"/>
    </source>
</evidence>
<reference evidence="3 4" key="1">
    <citation type="journal article" date="2024" name="Proc. Natl. Acad. Sci. U.S.A.">
        <title>The genetic regulatory architecture and epigenomic basis for age-related changes in rattlesnake venom.</title>
        <authorList>
            <person name="Hogan M.P."/>
            <person name="Holding M.L."/>
            <person name="Nystrom G.S."/>
            <person name="Colston T.J."/>
            <person name="Bartlett D.A."/>
            <person name="Mason A.J."/>
            <person name="Ellsworth S.A."/>
            <person name="Rautsaw R.M."/>
            <person name="Lawrence K.C."/>
            <person name="Strickland J.L."/>
            <person name="He B."/>
            <person name="Fraser P."/>
            <person name="Margres M.J."/>
            <person name="Gilbert D.M."/>
            <person name="Gibbs H.L."/>
            <person name="Parkinson C.L."/>
            <person name="Rokyta D.R."/>
        </authorList>
    </citation>
    <scope>NUCLEOTIDE SEQUENCE [LARGE SCALE GENOMIC DNA]</scope>
    <source>
        <strain evidence="3">DRR0105</strain>
    </source>
</reference>
<keyword evidence="4" id="KW-1185">Reference proteome</keyword>
<dbReference type="AlphaFoldDB" id="A0AAW1B765"/>
<dbReference type="InterPro" id="IPR013783">
    <property type="entry name" value="Ig-like_fold"/>
</dbReference>
<dbReference type="InterPro" id="IPR036179">
    <property type="entry name" value="Ig-like_dom_sf"/>
</dbReference>
<comment type="caution">
    <text evidence="3">The sequence shown here is derived from an EMBL/GenBank/DDBJ whole genome shotgun (WGS) entry which is preliminary data.</text>
</comment>
<sequence length="146" mass="16008">MSVFIVELDDSEPSVYQLKSQNEESNVAACLITDYSPNPIDVNSESVNGSTVVVKDGNNKDSASLGVVTWGKNDDQFHCSATYKGTPYEAETQGDDTCSKNTPSGTPAFETDERLNLLSLTVLGLRIIFFKSVALNLILTYWAWSR</sequence>